<reference evidence="1 2" key="1">
    <citation type="submission" date="2015-09" db="EMBL/GenBank/DDBJ databases">
        <title>Draft genome sequence of Alicyclobacillus ferrooxydans DSM 22381.</title>
        <authorList>
            <person name="Hemp J."/>
        </authorList>
    </citation>
    <scope>NUCLEOTIDE SEQUENCE [LARGE SCALE GENOMIC DNA]</scope>
    <source>
        <strain evidence="1 2">TC-34</strain>
    </source>
</reference>
<dbReference type="Proteomes" id="UP000050482">
    <property type="component" value="Unassembled WGS sequence"/>
</dbReference>
<accession>A0A0P9CZV2</accession>
<dbReference type="EMBL" id="LJCO01000071">
    <property type="protein sequence ID" value="KPV42681.1"/>
    <property type="molecule type" value="Genomic_DNA"/>
</dbReference>
<dbReference type="OrthoDB" id="9809583at2"/>
<dbReference type="RefSeq" id="WP_054970226.1">
    <property type="nucleotide sequence ID" value="NZ_LJCO01000071.1"/>
</dbReference>
<comment type="caution">
    <text evidence="1">The sequence shown here is derived from an EMBL/GenBank/DDBJ whole genome shotgun (WGS) entry which is preliminary data.</text>
</comment>
<gene>
    <name evidence="1" type="ORF">AN477_16240</name>
</gene>
<dbReference type="AlphaFoldDB" id="A0A0P9CZV2"/>
<dbReference type="STRING" id="471514.AN477_16240"/>
<name>A0A0P9CZV2_9BACL</name>
<protein>
    <submittedName>
        <fullName evidence="1">Uncharacterized protein</fullName>
    </submittedName>
</protein>
<keyword evidence="2" id="KW-1185">Reference proteome</keyword>
<dbReference type="PATRIC" id="fig|471514.4.peg.3516"/>
<evidence type="ECO:0000313" key="1">
    <source>
        <dbReference type="EMBL" id="KPV42681.1"/>
    </source>
</evidence>
<proteinExistence type="predicted"/>
<sequence>MARNMKHNGQLTKEELRAVASSGNFIYDPDYQRFADLDGTEAKRYLESKGFHVIRSYDTGRNGQAITECGLCLSTNGYLHQMTLE</sequence>
<organism evidence="1 2">
    <name type="scientific">Alicyclobacillus ferrooxydans</name>
    <dbReference type="NCBI Taxonomy" id="471514"/>
    <lineage>
        <taxon>Bacteria</taxon>
        <taxon>Bacillati</taxon>
        <taxon>Bacillota</taxon>
        <taxon>Bacilli</taxon>
        <taxon>Bacillales</taxon>
        <taxon>Alicyclobacillaceae</taxon>
        <taxon>Alicyclobacillus</taxon>
    </lineage>
</organism>
<evidence type="ECO:0000313" key="2">
    <source>
        <dbReference type="Proteomes" id="UP000050482"/>
    </source>
</evidence>